<organism evidence="2 3">
    <name type="scientific">Rubellimicrobium mesophilum DSM 19309</name>
    <dbReference type="NCBI Taxonomy" id="442562"/>
    <lineage>
        <taxon>Bacteria</taxon>
        <taxon>Pseudomonadati</taxon>
        <taxon>Pseudomonadota</taxon>
        <taxon>Alphaproteobacteria</taxon>
        <taxon>Rhodobacterales</taxon>
        <taxon>Roseobacteraceae</taxon>
        <taxon>Rubellimicrobium</taxon>
    </lineage>
</organism>
<comment type="caution">
    <text evidence="2">The sequence shown here is derived from an EMBL/GenBank/DDBJ whole genome shotgun (WGS) entry which is preliminary data.</text>
</comment>
<dbReference type="EMBL" id="AOSK01000030">
    <property type="protein sequence ID" value="EYD77355.1"/>
    <property type="molecule type" value="Genomic_DNA"/>
</dbReference>
<reference evidence="2 3" key="1">
    <citation type="submission" date="2013-02" db="EMBL/GenBank/DDBJ databases">
        <authorList>
            <person name="Fiebig A."/>
            <person name="Goeker M."/>
            <person name="Klenk H.-P.P."/>
        </authorList>
    </citation>
    <scope>NUCLEOTIDE SEQUENCE [LARGE SCALE GENOMIC DNA]</scope>
    <source>
        <strain evidence="2 3">DSM 19309</strain>
    </source>
</reference>
<dbReference type="AlphaFoldDB" id="A0A017HSP3"/>
<evidence type="ECO:0000256" key="1">
    <source>
        <dbReference type="SAM" id="MobiDB-lite"/>
    </source>
</evidence>
<dbReference type="HOGENOM" id="CLU_2809806_0_0_5"/>
<feature type="compositionally biased region" description="Basic residues" evidence="1">
    <location>
        <begin position="1"/>
        <end position="12"/>
    </location>
</feature>
<gene>
    <name evidence="2" type="ORF">Rumeso_01062</name>
</gene>
<feature type="region of interest" description="Disordered" evidence="1">
    <location>
        <begin position="1"/>
        <end position="67"/>
    </location>
</feature>
<name>A0A017HSP3_9RHOB</name>
<dbReference type="Proteomes" id="UP000019666">
    <property type="component" value="Unassembled WGS sequence"/>
</dbReference>
<accession>A0A017HSP3</accession>
<keyword evidence="3" id="KW-1185">Reference proteome</keyword>
<protein>
    <submittedName>
        <fullName evidence="2">Uncharacterized protein</fullName>
    </submittedName>
</protein>
<evidence type="ECO:0000313" key="2">
    <source>
        <dbReference type="EMBL" id="EYD77355.1"/>
    </source>
</evidence>
<sequence length="67" mass="7249">MRARVPGRRRRPTPGPRTSGSPTEARTPGTSPRPATPMALDVTTARVEARQAPPGRPLRQARQPGRT</sequence>
<evidence type="ECO:0000313" key="3">
    <source>
        <dbReference type="Proteomes" id="UP000019666"/>
    </source>
</evidence>
<proteinExistence type="predicted"/>